<dbReference type="InterPro" id="IPR035490">
    <property type="entry name" value="GlmS/FrlB_SIS"/>
</dbReference>
<evidence type="ECO:0000256" key="1">
    <source>
        <dbReference type="ARBA" id="ARBA00022576"/>
    </source>
</evidence>
<reference evidence="4 5" key="1">
    <citation type="submission" date="2020-08" db="EMBL/GenBank/DDBJ databases">
        <title>Genomic Encyclopedia of Type Strains, Phase IV (KMG-IV): sequencing the most valuable type-strain genomes for metagenomic binning, comparative biology and taxonomic classification.</title>
        <authorList>
            <person name="Goeker M."/>
        </authorList>
    </citation>
    <scope>NUCLEOTIDE SEQUENCE [LARGE SCALE GENOMIC DNA]</scope>
    <source>
        <strain evidence="4 5">DSM 101730</strain>
    </source>
</reference>
<protein>
    <submittedName>
        <fullName evidence="4">Glucosamine--fructose-6-phosphate aminotransferase (Isomerizing)</fullName>
        <ecNumber evidence="4">2.6.1.16</ecNumber>
    </submittedName>
</protein>
<evidence type="ECO:0000256" key="2">
    <source>
        <dbReference type="ARBA" id="ARBA00022737"/>
    </source>
</evidence>
<dbReference type="SUPFAM" id="SSF53697">
    <property type="entry name" value="SIS domain"/>
    <property type="match status" value="1"/>
</dbReference>
<dbReference type="GO" id="GO:0004360">
    <property type="term" value="F:glutamine-fructose-6-phosphate transaminase (isomerizing) activity"/>
    <property type="evidence" value="ECO:0007669"/>
    <property type="project" value="UniProtKB-EC"/>
</dbReference>
<evidence type="ECO:0000313" key="5">
    <source>
        <dbReference type="Proteomes" id="UP000549457"/>
    </source>
</evidence>
<accession>A0A840SXF3</accession>
<dbReference type="Proteomes" id="UP000549457">
    <property type="component" value="Unassembled WGS sequence"/>
</dbReference>
<dbReference type="RefSeq" id="WP_184155262.1">
    <property type="nucleotide sequence ID" value="NZ_JACHFM010000008.1"/>
</dbReference>
<dbReference type="PANTHER" id="PTHR10937:SF8">
    <property type="entry name" value="AMINOTRANSFERASE-RELATED"/>
    <property type="match status" value="1"/>
</dbReference>
<dbReference type="CDD" id="cd05009">
    <property type="entry name" value="SIS_GlmS_GlmD_2"/>
    <property type="match status" value="1"/>
</dbReference>
<keyword evidence="4" id="KW-0808">Transferase</keyword>
<name>A0A840SXF3_9RHOB</name>
<evidence type="ECO:0000313" key="4">
    <source>
        <dbReference type="EMBL" id="MBB5224486.1"/>
    </source>
</evidence>
<dbReference type="EC" id="2.6.1.16" evidence="4"/>
<feature type="domain" description="SIS" evidence="3">
    <location>
        <begin position="33"/>
        <end position="175"/>
    </location>
</feature>
<dbReference type="Pfam" id="PF01380">
    <property type="entry name" value="SIS"/>
    <property type="match status" value="2"/>
</dbReference>
<keyword evidence="2" id="KW-0677">Repeat</keyword>
<dbReference type="CDD" id="cd05008">
    <property type="entry name" value="SIS_GlmS_GlmD_1"/>
    <property type="match status" value="1"/>
</dbReference>
<dbReference type="InterPro" id="IPR035466">
    <property type="entry name" value="GlmS/AgaS_SIS"/>
</dbReference>
<feature type="domain" description="SIS" evidence="3">
    <location>
        <begin position="197"/>
        <end position="329"/>
    </location>
</feature>
<dbReference type="EMBL" id="JACHFM010000008">
    <property type="protein sequence ID" value="MBB5224486.1"/>
    <property type="molecule type" value="Genomic_DNA"/>
</dbReference>
<comment type="caution">
    <text evidence="4">The sequence shown here is derived from an EMBL/GenBank/DDBJ whole genome shotgun (WGS) entry which is preliminary data.</text>
</comment>
<dbReference type="Gene3D" id="3.40.50.10490">
    <property type="entry name" value="Glucose-6-phosphate isomerase like protein, domain 1"/>
    <property type="match status" value="2"/>
</dbReference>
<dbReference type="InterPro" id="IPR046348">
    <property type="entry name" value="SIS_dom_sf"/>
</dbReference>
<dbReference type="AlphaFoldDB" id="A0A840SXF3"/>
<dbReference type="GO" id="GO:0097367">
    <property type="term" value="F:carbohydrate derivative binding"/>
    <property type="evidence" value="ECO:0007669"/>
    <property type="project" value="InterPro"/>
</dbReference>
<organism evidence="4 5">
    <name type="scientific">Amaricoccus macauensis</name>
    <dbReference type="NCBI Taxonomy" id="57001"/>
    <lineage>
        <taxon>Bacteria</taxon>
        <taxon>Pseudomonadati</taxon>
        <taxon>Pseudomonadota</taxon>
        <taxon>Alphaproteobacteria</taxon>
        <taxon>Rhodobacterales</taxon>
        <taxon>Paracoccaceae</taxon>
        <taxon>Amaricoccus</taxon>
    </lineage>
</organism>
<evidence type="ECO:0000259" key="3">
    <source>
        <dbReference type="PROSITE" id="PS51464"/>
    </source>
</evidence>
<dbReference type="PROSITE" id="PS51464">
    <property type="entry name" value="SIS"/>
    <property type="match status" value="2"/>
</dbReference>
<dbReference type="GO" id="GO:1901135">
    <property type="term" value="P:carbohydrate derivative metabolic process"/>
    <property type="evidence" value="ECO:0007669"/>
    <property type="project" value="InterPro"/>
</dbReference>
<proteinExistence type="predicted"/>
<keyword evidence="5" id="KW-1185">Reference proteome</keyword>
<gene>
    <name evidence="4" type="ORF">HNP73_004457</name>
</gene>
<dbReference type="InterPro" id="IPR001347">
    <property type="entry name" value="SIS_dom"/>
</dbReference>
<sequence>MSETKSLMHAEVEEIPAAAKRFLTESRDNVVAAGAAMRAADPRVLVTVARGSSDHAATYLKYAVELVAGVPVASVGPSVASIYGRTLKLDGAACLGISQSGKSPDIVEMMKSAGAGGALTVALTNVADSPMAGACDHSLPLRAGVERSVAATKTFITSVLAALALVAEWREDDDLRAAVAALPDQFAAALACDWTPLAERLVRANSAFVLGRGPGFAIANEMALKFKETSGIHAESYSAAEVLHGPAALVQAGFPVLALGVDDAALPQVMATADRLAGQGADVFLTAKGAGGAVKVLPSVEGVHALTAPLVLAASFYRFIEALARRRGFNPDTPPHLRKVTETV</sequence>
<keyword evidence="1 4" id="KW-0032">Aminotransferase</keyword>
<dbReference type="PANTHER" id="PTHR10937">
    <property type="entry name" value="GLUCOSAMINE--FRUCTOSE-6-PHOSPHATE AMINOTRANSFERASE, ISOMERIZING"/>
    <property type="match status" value="1"/>
</dbReference>